<dbReference type="AlphaFoldDB" id="A0A164CH82"/>
<sequence>METLVDALTGAIEGPYVGRQHGQVTLVGLVCHFRSDGTQVLPTLVDGESQLPRLFSDLLIEVRRNEVDAAVLIFEHDEFFRWVAALDYQL</sequence>
<comment type="caution">
    <text evidence="1">The sequence shown here is derived from an EMBL/GenBank/DDBJ whole genome shotgun (WGS) entry which is preliminary data.</text>
</comment>
<accession>A0A164CH82</accession>
<evidence type="ECO:0000313" key="1">
    <source>
        <dbReference type="EMBL" id="KZS64712.1"/>
    </source>
</evidence>
<name>A0A164CH82_9MYCO</name>
<organism evidence="1 2">
    <name type="scientific">Mycobacterium ostraviense</name>
    <dbReference type="NCBI Taxonomy" id="2738409"/>
    <lineage>
        <taxon>Bacteria</taxon>
        <taxon>Bacillati</taxon>
        <taxon>Actinomycetota</taxon>
        <taxon>Actinomycetes</taxon>
        <taxon>Mycobacteriales</taxon>
        <taxon>Mycobacteriaceae</taxon>
        <taxon>Mycobacterium</taxon>
    </lineage>
</organism>
<gene>
    <name evidence="1" type="ORF">A4G28_12325</name>
</gene>
<dbReference type="EMBL" id="LWCI01000077">
    <property type="protein sequence ID" value="KZS64712.1"/>
    <property type="molecule type" value="Genomic_DNA"/>
</dbReference>
<proteinExistence type="predicted"/>
<evidence type="ECO:0000313" key="2">
    <source>
        <dbReference type="Proteomes" id="UP000077342"/>
    </source>
</evidence>
<reference evidence="2" key="1">
    <citation type="submission" date="2016-04" db="EMBL/GenBank/DDBJ databases">
        <authorList>
            <person name="Strapagiel D."/>
            <person name="Borowka P."/>
            <person name="Marciniak B."/>
            <person name="Bakula Z."/>
            <person name="Van Ingen J."/>
            <person name="Safianowska A."/>
            <person name="Dziadek J."/>
            <person name="Jagielski T."/>
        </authorList>
    </citation>
    <scope>NUCLEOTIDE SEQUENCE [LARGE SCALE GENOMIC DNA]</scope>
    <source>
        <strain evidence="2">1010001458</strain>
    </source>
</reference>
<keyword evidence="2" id="KW-1185">Reference proteome</keyword>
<protein>
    <submittedName>
        <fullName evidence="1">Uncharacterized protein</fullName>
    </submittedName>
</protein>
<dbReference type="Proteomes" id="UP000077342">
    <property type="component" value="Unassembled WGS sequence"/>
</dbReference>